<dbReference type="AlphaFoldDB" id="A0AAD2JN81"/>
<feature type="transmembrane region" description="Helical" evidence="2">
    <location>
        <begin position="62"/>
        <end position="83"/>
    </location>
</feature>
<sequence>MSSAAAARTIARSASRSVARRQMSSEPKMHKADKWAEFVSKRPPIDEIDTHLCFHPPYNGPAVAAGLFAVFCAGYGAMGFGMYHQQRKQGFVK</sequence>
<evidence type="ECO:0000256" key="2">
    <source>
        <dbReference type="SAM" id="Phobius"/>
    </source>
</evidence>
<keyword evidence="2" id="KW-1133">Transmembrane helix</keyword>
<keyword evidence="4" id="KW-1185">Reference proteome</keyword>
<proteinExistence type="predicted"/>
<reference evidence="3" key="1">
    <citation type="submission" date="2023-08" db="EMBL/GenBank/DDBJ databases">
        <authorList>
            <person name="Audoor S."/>
            <person name="Bilcke G."/>
        </authorList>
    </citation>
    <scope>NUCLEOTIDE SEQUENCE</scope>
</reference>
<evidence type="ECO:0000256" key="1">
    <source>
        <dbReference type="SAM" id="MobiDB-lite"/>
    </source>
</evidence>
<keyword evidence="2" id="KW-0812">Transmembrane</keyword>
<protein>
    <submittedName>
        <fullName evidence="3">Uncharacterized protein</fullName>
    </submittedName>
</protein>
<dbReference type="EMBL" id="CAKOGP040002180">
    <property type="protein sequence ID" value="CAJ1964351.1"/>
    <property type="molecule type" value="Genomic_DNA"/>
</dbReference>
<name>A0AAD2JN81_9STRA</name>
<accession>A0AAD2JN81</accession>
<feature type="region of interest" description="Disordered" evidence="1">
    <location>
        <begin position="1"/>
        <end position="32"/>
    </location>
</feature>
<gene>
    <name evidence="3" type="ORF">CYCCA115_LOCUS20589</name>
</gene>
<comment type="caution">
    <text evidence="3">The sequence shown here is derived from an EMBL/GenBank/DDBJ whole genome shotgun (WGS) entry which is preliminary data.</text>
</comment>
<organism evidence="3 4">
    <name type="scientific">Cylindrotheca closterium</name>
    <dbReference type="NCBI Taxonomy" id="2856"/>
    <lineage>
        <taxon>Eukaryota</taxon>
        <taxon>Sar</taxon>
        <taxon>Stramenopiles</taxon>
        <taxon>Ochrophyta</taxon>
        <taxon>Bacillariophyta</taxon>
        <taxon>Bacillariophyceae</taxon>
        <taxon>Bacillariophycidae</taxon>
        <taxon>Bacillariales</taxon>
        <taxon>Bacillariaceae</taxon>
        <taxon>Cylindrotheca</taxon>
    </lineage>
</organism>
<feature type="compositionally biased region" description="Low complexity" evidence="1">
    <location>
        <begin position="1"/>
        <end position="25"/>
    </location>
</feature>
<keyword evidence="2" id="KW-0472">Membrane</keyword>
<evidence type="ECO:0000313" key="4">
    <source>
        <dbReference type="Proteomes" id="UP001295423"/>
    </source>
</evidence>
<dbReference type="Proteomes" id="UP001295423">
    <property type="component" value="Unassembled WGS sequence"/>
</dbReference>
<evidence type="ECO:0000313" key="3">
    <source>
        <dbReference type="EMBL" id="CAJ1964351.1"/>
    </source>
</evidence>